<accession>A0A239HFD4</accession>
<dbReference type="EMBL" id="FZPD01000002">
    <property type="protein sequence ID" value="SNS79865.1"/>
    <property type="molecule type" value="Genomic_DNA"/>
</dbReference>
<protein>
    <submittedName>
        <fullName evidence="1">Uncharacterized protein</fullName>
    </submittedName>
</protein>
<gene>
    <name evidence="1" type="ORF">SAMN05421640_1276</name>
</gene>
<sequence length="63" mass="7213">MDSTLSKAEIIDGIKNMPDEFTLDELIDRFIFIEKVKKGLKSAEEGKLTSHEEVKNMVSKWAK</sequence>
<evidence type="ECO:0000313" key="2">
    <source>
        <dbReference type="Proteomes" id="UP000198393"/>
    </source>
</evidence>
<reference evidence="1 2" key="1">
    <citation type="submission" date="2017-06" db="EMBL/GenBank/DDBJ databases">
        <authorList>
            <person name="Kim H.J."/>
            <person name="Triplett B.A."/>
        </authorList>
    </citation>
    <scope>NUCLEOTIDE SEQUENCE [LARGE SCALE GENOMIC DNA]</scope>
    <source>
        <strain evidence="1 2">DSM 19307</strain>
    </source>
</reference>
<dbReference type="OrthoDB" id="799583at2"/>
<dbReference type="AlphaFoldDB" id="A0A239HFD4"/>
<organism evidence="1 2">
    <name type="scientific">Ekhidna lutea</name>
    <dbReference type="NCBI Taxonomy" id="447679"/>
    <lineage>
        <taxon>Bacteria</taxon>
        <taxon>Pseudomonadati</taxon>
        <taxon>Bacteroidota</taxon>
        <taxon>Cytophagia</taxon>
        <taxon>Cytophagales</taxon>
        <taxon>Reichenbachiellaceae</taxon>
        <taxon>Ekhidna</taxon>
    </lineage>
</organism>
<proteinExistence type="predicted"/>
<dbReference type="RefSeq" id="WP_089356022.1">
    <property type="nucleotide sequence ID" value="NZ_FZPD01000002.1"/>
</dbReference>
<evidence type="ECO:0000313" key="1">
    <source>
        <dbReference type="EMBL" id="SNS79865.1"/>
    </source>
</evidence>
<dbReference type="Proteomes" id="UP000198393">
    <property type="component" value="Unassembled WGS sequence"/>
</dbReference>
<name>A0A239HFD4_EKHLU</name>
<keyword evidence="2" id="KW-1185">Reference proteome</keyword>